<feature type="compositionally biased region" description="Low complexity" evidence="10">
    <location>
        <begin position="747"/>
        <end position="769"/>
    </location>
</feature>
<feature type="compositionally biased region" description="Basic and acidic residues" evidence="10">
    <location>
        <begin position="578"/>
        <end position="590"/>
    </location>
</feature>
<dbReference type="SMART" id="SM00355">
    <property type="entry name" value="ZnF_C2H2"/>
    <property type="match status" value="2"/>
</dbReference>
<name>A0AAN7BDX2_9PEZI</name>
<dbReference type="PANTHER" id="PTHR24381:SF393">
    <property type="entry name" value="CHROMATIN-LINKED ADAPTOR FOR MSL PROTEINS, ISOFORM B"/>
    <property type="match status" value="1"/>
</dbReference>
<feature type="compositionally biased region" description="Acidic residues" evidence="10">
    <location>
        <begin position="819"/>
        <end position="828"/>
    </location>
</feature>
<protein>
    <recommendedName>
        <fullName evidence="8">pH-response transcription factor pacC/RIM101</fullName>
    </recommendedName>
</protein>
<keyword evidence="3" id="KW-0677">Repeat</keyword>
<dbReference type="GO" id="GO:0000981">
    <property type="term" value="F:DNA-binding transcription factor activity, RNA polymerase II-specific"/>
    <property type="evidence" value="ECO:0007669"/>
    <property type="project" value="TreeGrafter"/>
</dbReference>
<keyword evidence="6" id="KW-0539">Nucleus</keyword>
<comment type="similarity">
    <text evidence="7">Belongs to the pacC/RIM101 family.</text>
</comment>
<organism evidence="12 13">
    <name type="scientific">Rhypophila decipiens</name>
    <dbReference type="NCBI Taxonomy" id="261697"/>
    <lineage>
        <taxon>Eukaryota</taxon>
        <taxon>Fungi</taxon>
        <taxon>Dikarya</taxon>
        <taxon>Ascomycota</taxon>
        <taxon>Pezizomycotina</taxon>
        <taxon>Sordariomycetes</taxon>
        <taxon>Sordariomycetidae</taxon>
        <taxon>Sordariales</taxon>
        <taxon>Naviculisporaceae</taxon>
        <taxon>Rhypophila</taxon>
    </lineage>
</organism>
<dbReference type="InterPro" id="IPR036236">
    <property type="entry name" value="Znf_C2H2_sf"/>
</dbReference>
<evidence type="ECO:0000256" key="5">
    <source>
        <dbReference type="ARBA" id="ARBA00022833"/>
    </source>
</evidence>
<sequence>MLSNPPQVSGLHSRQRQHRRQNSTPSAFEAVKIAPLPNFQQQRQSVSHRRGLSLDTRRQQPPPPITTTLRQDYTTTPSTTTTNPGLSTTPQHVLREAQQQRIARPGHGQPNDSNNHFSDDFLMSPHGTAPLHPQFMDTMVAQGQMADLNGLSFDSYMGPMSAMMKKNQGSFAASNPMNQPQEFDFFGPDSALSTPTFMTFPDASPAGSGQGWISEGETASRHSRRTSRRISNGILDKVAKFEAMVNSMDGSAQRPATPPGHSMNGYFPPTPLETPHDRMEKHDVTPQQRPNRFADDYDESMEETLKPIRGNRHSNRNSGIFQQLRQQAEPELVRTPPRANTMPMAFTEQGLRTPDFMNMTNLNDEFVKIEHGYDGLPTGRLSISSDMSSSMASLGGLSHHHFDSQNTMMPHPSSDDSQLHMGSMSPNRHRRTDSIASIASAASIASINIEETKTDTGVTIDDIATYIEGPDPSDGKWVCLYEDCKKRFGRKENIKSHVQTHLNDRQYQCPTCKKCFVRQHDLKRHAKIHTGIKPYPCQCGNSFARHDALTRHRQRGMCIGAFEGITRKVVKRGRPRKNRPDLDERREKSERTKRKNSIKQHTSTSSMSSCQSGYSDSSAVNSPSNDFDNLMDDDVVHPFPDILDVAMGGGDLTTPATTTTSSTTMNPSNLTVSTAPMPTTLSSETFSMLSPSAGPGPTMTIQHARPEIIDLERAAASPSALSMHSSQQHLTSSPVLSNYSALPNLRNNNNNNNNNSTSTTIPSSPGGKSVASIYTQHNNNNNPCTPPELSAASSSSPPPSYSSSTTRFGSKKSTHDDSATEEEEEEQAEGNLSSISDASIGLGTTLSAHASAGGGGSDNNDDLLLQFHQDGLGVDEEYGLVGVGHHQGIGMMSKSIYHPHLHGGGYSHQLQVAGGNVDVVVSEADYEDAAVNMSLFTDGDVFFGS</sequence>
<keyword evidence="2" id="KW-0479">Metal-binding</keyword>
<evidence type="ECO:0000256" key="8">
    <source>
        <dbReference type="ARBA" id="ARBA00039490"/>
    </source>
</evidence>
<evidence type="ECO:0000313" key="12">
    <source>
        <dbReference type="EMBL" id="KAK4217465.1"/>
    </source>
</evidence>
<evidence type="ECO:0000256" key="10">
    <source>
        <dbReference type="SAM" id="MobiDB-lite"/>
    </source>
</evidence>
<dbReference type="Pfam" id="PF00096">
    <property type="entry name" value="zf-C2H2"/>
    <property type="match status" value="1"/>
</dbReference>
<dbReference type="FunFam" id="3.30.160.60:FF:000504">
    <property type="entry name" value="C2H2 transcription factor swi5"/>
    <property type="match status" value="1"/>
</dbReference>
<dbReference type="EMBL" id="MU858059">
    <property type="protein sequence ID" value="KAK4217465.1"/>
    <property type="molecule type" value="Genomic_DNA"/>
</dbReference>
<dbReference type="SUPFAM" id="SSF57667">
    <property type="entry name" value="beta-beta-alpha zinc fingers"/>
    <property type="match status" value="2"/>
</dbReference>
<dbReference type="Gene3D" id="3.30.160.60">
    <property type="entry name" value="Classic Zinc Finger"/>
    <property type="match status" value="3"/>
</dbReference>
<keyword evidence="4 9" id="KW-0863">Zinc-finger</keyword>
<dbReference type="GO" id="GO:0005634">
    <property type="term" value="C:nucleus"/>
    <property type="evidence" value="ECO:0007669"/>
    <property type="project" value="UniProtKB-SubCell"/>
</dbReference>
<dbReference type="InterPro" id="IPR013087">
    <property type="entry name" value="Znf_C2H2_type"/>
</dbReference>
<evidence type="ECO:0000313" key="13">
    <source>
        <dbReference type="Proteomes" id="UP001301769"/>
    </source>
</evidence>
<evidence type="ECO:0000256" key="3">
    <source>
        <dbReference type="ARBA" id="ARBA00022737"/>
    </source>
</evidence>
<feature type="compositionally biased region" description="Low complexity" evidence="10">
    <location>
        <begin position="66"/>
        <end position="90"/>
    </location>
</feature>
<proteinExistence type="inferred from homology"/>
<dbReference type="PROSITE" id="PS50157">
    <property type="entry name" value="ZINC_FINGER_C2H2_2"/>
    <property type="match status" value="2"/>
</dbReference>
<dbReference type="Proteomes" id="UP001301769">
    <property type="component" value="Unassembled WGS sequence"/>
</dbReference>
<dbReference type="GO" id="GO:0008270">
    <property type="term" value="F:zinc ion binding"/>
    <property type="evidence" value="ECO:0007669"/>
    <property type="project" value="UniProtKB-KW"/>
</dbReference>
<comment type="caution">
    <text evidence="12">The sequence shown here is derived from an EMBL/GenBank/DDBJ whole genome shotgun (WGS) entry which is preliminary data.</text>
</comment>
<keyword evidence="5" id="KW-0862">Zinc</keyword>
<feature type="domain" description="C2H2-type" evidence="11">
    <location>
        <begin position="507"/>
        <end position="534"/>
    </location>
</feature>
<evidence type="ECO:0000256" key="1">
    <source>
        <dbReference type="ARBA" id="ARBA00004123"/>
    </source>
</evidence>
<dbReference type="GO" id="GO:0000977">
    <property type="term" value="F:RNA polymerase II transcription regulatory region sequence-specific DNA binding"/>
    <property type="evidence" value="ECO:0007669"/>
    <property type="project" value="TreeGrafter"/>
</dbReference>
<feature type="compositionally biased region" description="Low complexity" evidence="10">
    <location>
        <begin position="603"/>
        <end position="618"/>
    </location>
</feature>
<feature type="region of interest" description="Disordered" evidence="10">
    <location>
        <begin position="738"/>
        <end position="834"/>
    </location>
</feature>
<feature type="domain" description="C2H2-type" evidence="11">
    <location>
        <begin position="477"/>
        <end position="506"/>
    </location>
</feature>
<gene>
    <name evidence="12" type="ORF">QBC37DRAFT_46226</name>
</gene>
<feature type="region of interest" description="Disordered" evidence="10">
    <location>
        <begin position="407"/>
        <end position="429"/>
    </location>
</feature>
<dbReference type="AlphaFoldDB" id="A0AAN7BDX2"/>
<evidence type="ECO:0000259" key="11">
    <source>
        <dbReference type="PROSITE" id="PS50157"/>
    </source>
</evidence>
<feature type="region of interest" description="Disordered" evidence="10">
    <location>
        <begin position="204"/>
        <end position="227"/>
    </location>
</feature>
<evidence type="ECO:0000256" key="4">
    <source>
        <dbReference type="ARBA" id="ARBA00022771"/>
    </source>
</evidence>
<reference evidence="12" key="2">
    <citation type="submission" date="2023-05" db="EMBL/GenBank/DDBJ databases">
        <authorList>
            <consortium name="Lawrence Berkeley National Laboratory"/>
            <person name="Steindorff A."/>
            <person name="Hensen N."/>
            <person name="Bonometti L."/>
            <person name="Westerberg I."/>
            <person name="Brannstrom I.O."/>
            <person name="Guillou S."/>
            <person name="Cros-Aarteil S."/>
            <person name="Calhoun S."/>
            <person name="Haridas S."/>
            <person name="Kuo A."/>
            <person name="Mondo S."/>
            <person name="Pangilinan J."/>
            <person name="Riley R."/>
            <person name="Labutti K."/>
            <person name="Andreopoulos B."/>
            <person name="Lipzen A."/>
            <person name="Chen C."/>
            <person name="Yanf M."/>
            <person name="Daum C."/>
            <person name="Ng V."/>
            <person name="Clum A."/>
            <person name="Ohm R."/>
            <person name="Martin F."/>
            <person name="Silar P."/>
            <person name="Natvig D."/>
            <person name="Lalanne C."/>
            <person name="Gautier V."/>
            <person name="Ament-Velasquez S.L."/>
            <person name="Kruys A."/>
            <person name="Hutchinson M.I."/>
            <person name="Powell A.J."/>
            <person name="Barry K."/>
            <person name="Miller A.N."/>
            <person name="Grigoriev I.V."/>
            <person name="Debuchy R."/>
            <person name="Gladieux P."/>
            <person name="Thoren M.H."/>
            <person name="Johannesson H."/>
        </authorList>
    </citation>
    <scope>NUCLEOTIDE SEQUENCE</scope>
    <source>
        <strain evidence="12">PSN293</strain>
    </source>
</reference>
<feature type="region of interest" description="Disordered" evidence="10">
    <location>
        <begin position="569"/>
        <end position="632"/>
    </location>
</feature>
<evidence type="ECO:0000256" key="9">
    <source>
        <dbReference type="PROSITE-ProRule" id="PRU00042"/>
    </source>
</evidence>
<evidence type="ECO:0000256" key="7">
    <source>
        <dbReference type="ARBA" id="ARBA00038089"/>
    </source>
</evidence>
<feature type="region of interest" description="Disordered" evidence="10">
    <location>
        <begin position="1"/>
        <end position="90"/>
    </location>
</feature>
<dbReference type="FunFam" id="3.30.160.60:FF:000340">
    <property type="entry name" value="zinc finger protein 473 isoform X1"/>
    <property type="match status" value="1"/>
</dbReference>
<dbReference type="PANTHER" id="PTHR24381">
    <property type="entry name" value="ZINC FINGER PROTEIN"/>
    <property type="match status" value="1"/>
</dbReference>
<accession>A0AAN7BDX2</accession>
<keyword evidence="13" id="KW-1185">Reference proteome</keyword>
<feature type="compositionally biased region" description="Polar residues" evidence="10">
    <location>
        <begin position="772"/>
        <end position="783"/>
    </location>
</feature>
<evidence type="ECO:0000256" key="2">
    <source>
        <dbReference type="ARBA" id="ARBA00022723"/>
    </source>
</evidence>
<reference evidence="12" key="1">
    <citation type="journal article" date="2023" name="Mol. Phylogenet. Evol.">
        <title>Genome-scale phylogeny and comparative genomics of the fungal order Sordariales.</title>
        <authorList>
            <person name="Hensen N."/>
            <person name="Bonometti L."/>
            <person name="Westerberg I."/>
            <person name="Brannstrom I.O."/>
            <person name="Guillou S."/>
            <person name="Cros-Aarteil S."/>
            <person name="Calhoun S."/>
            <person name="Haridas S."/>
            <person name="Kuo A."/>
            <person name="Mondo S."/>
            <person name="Pangilinan J."/>
            <person name="Riley R."/>
            <person name="LaButti K."/>
            <person name="Andreopoulos B."/>
            <person name="Lipzen A."/>
            <person name="Chen C."/>
            <person name="Yan M."/>
            <person name="Daum C."/>
            <person name="Ng V."/>
            <person name="Clum A."/>
            <person name="Steindorff A."/>
            <person name="Ohm R.A."/>
            <person name="Martin F."/>
            <person name="Silar P."/>
            <person name="Natvig D.O."/>
            <person name="Lalanne C."/>
            <person name="Gautier V."/>
            <person name="Ament-Velasquez S.L."/>
            <person name="Kruys A."/>
            <person name="Hutchinson M.I."/>
            <person name="Powell A.J."/>
            <person name="Barry K."/>
            <person name="Miller A.N."/>
            <person name="Grigoriev I.V."/>
            <person name="Debuchy R."/>
            <person name="Gladieux P."/>
            <person name="Hiltunen Thoren M."/>
            <person name="Johannesson H."/>
        </authorList>
    </citation>
    <scope>NUCLEOTIDE SEQUENCE</scope>
    <source>
        <strain evidence="12">PSN293</strain>
    </source>
</reference>
<comment type="subcellular location">
    <subcellularLocation>
        <location evidence="1">Nucleus</location>
    </subcellularLocation>
</comment>
<feature type="compositionally biased region" description="Polar residues" evidence="10">
    <location>
        <begin position="1"/>
        <end position="12"/>
    </location>
</feature>
<dbReference type="PROSITE" id="PS00028">
    <property type="entry name" value="ZINC_FINGER_C2H2_1"/>
    <property type="match status" value="2"/>
</dbReference>
<evidence type="ECO:0000256" key="6">
    <source>
        <dbReference type="ARBA" id="ARBA00023242"/>
    </source>
</evidence>